<feature type="domain" description="Ribosomal RNA-processing protein 14/surfeit locus protein 6 C-terminal" evidence="5">
    <location>
        <begin position="144"/>
        <end position="350"/>
    </location>
</feature>
<evidence type="ECO:0000313" key="7">
    <source>
        <dbReference type="RefSeq" id="XP_030640435.1"/>
    </source>
</evidence>
<evidence type="ECO:0000256" key="3">
    <source>
        <dbReference type="ARBA" id="ARBA00023242"/>
    </source>
</evidence>
<feature type="region of interest" description="Disordered" evidence="4">
    <location>
        <begin position="127"/>
        <end position="202"/>
    </location>
</feature>
<dbReference type="CTD" id="6838"/>
<feature type="region of interest" description="Disordered" evidence="4">
    <location>
        <begin position="303"/>
        <end position="368"/>
    </location>
</feature>
<dbReference type="GeneID" id="115820874"/>
<name>A0A6J2W4W9_CHACN</name>
<feature type="compositionally biased region" description="Basic residues" evidence="4">
    <location>
        <begin position="303"/>
        <end position="316"/>
    </location>
</feature>
<dbReference type="GO" id="GO:0042273">
    <property type="term" value="P:ribosomal large subunit biogenesis"/>
    <property type="evidence" value="ECO:0007669"/>
    <property type="project" value="TreeGrafter"/>
</dbReference>
<reference evidence="7" key="1">
    <citation type="submission" date="2025-08" db="UniProtKB">
        <authorList>
            <consortium name="RefSeq"/>
        </authorList>
    </citation>
    <scope>IDENTIFICATION</scope>
</reference>
<dbReference type="GO" id="GO:0042274">
    <property type="term" value="P:ribosomal small subunit biogenesis"/>
    <property type="evidence" value="ECO:0007669"/>
    <property type="project" value="TreeGrafter"/>
</dbReference>
<feature type="compositionally biased region" description="Basic and acidic residues" evidence="4">
    <location>
        <begin position="128"/>
        <end position="157"/>
    </location>
</feature>
<feature type="region of interest" description="Disordered" evidence="4">
    <location>
        <begin position="37"/>
        <end position="66"/>
    </location>
</feature>
<protein>
    <submittedName>
        <fullName evidence="7">Surfeit locus protein 6</fullName>
    </submittedName>
</protein>
<dbReference type="Proteomes" id="UP000504632">
    <property type="component" value="Chromosome 9"/>
</dbReference>
<evidence type="ECO:0000259" key="5">
    <source>
        <dbReference type="Pfam" id="PF04935"/>
    </source>
</evidence>
<evidence type="ECO:0000313" key="6">
    <source>
        <dbReference type="Proteomes" id="UP000504632"/>
    </source>
</evidence>
<dbReference type="InterPro" id="IPR029190">
    <property type="entry name" value="Rrp14/SURF6_C"/>
</dbReference>
<evidence type="ECO:0000256" key="1">
    <source>
        <dbReference type="ARBA" id="ARBA00004123"/>
    </source>
</evidence>
<dbReference type="AlphaFoldDB" id="A0A6J2W4W9"/>
<proteinExistence type="inferred from homology"/>
<comment type="subcellular location">
    <subcellularLocation>
        <location evidence="1">Nucleus</location>
    </subcellularLocation>
</comment>
<organism evidence="6 7">
    <name type="scientific">Chanos chanos</name>
    <name type="common">Milkfish</name>
    <name type="synonym">Mugil chanos</name>
    <dbReference type="NCBI Taxonomy" id="29144"/>
    <lineage>
        <taxon>Eukaryota</taxon>
        <taxon>Metazoa</taxon>
        <taxon>Chordata</taxon>
        <taxon>Craniata</taxon>
        <taxon>Vertebrata</taxon>
        <taxon>Euteleostomi</taxon>
        <taxon>Actinopterygii</taxon>
        <taxon>Neopterygii</taxon>
        <taxon>Teleostei</taxon>
        <taxon>Ostariophysi</taxon>
        <taxon>Gonorynchiformes</taxon>
        <taxon>Chanidae</taxon>
        <taxon>Chanos</taxon>
    </lineage>
</organism>
<dbReference type="GO" id="GO:0003723">
    <property type="term" value="F:RNA binding"/>
    <property type="evidence" value="ECO:0007669"/>
    <property type="project" value="TreeGrafter"/>
</dbReference>
<dbReference type="RefSeq" id="XP_030640435.1">
    <property type="nucleotide sequence ID" value="XM_030784575.1"/>
</dbReference>
<gene>
    <name evidence="7" type="primary">surf6</name>
</gene>
<dbReference type="Pfam" id="PF04935">
    <property type="entry name" value="SURF6"/>
    <property type="match status" value="1"/>
</dbReference>
<comment type="similarity">
    <text evidence="2">Belongs to the SURF6 family.</text>
</comment>
<dbReference type="GO" id="GO:0005730">
    <property type="term" value="C:nucleolus"/>
    <property type="evidence" value="ECO:0007669"/>
    <property type="project" value="TreeGrafter"/>
</dbReference>
<sequence>MASLAEKYDYLEKLTRKTCAAQNHDLRKTDNVQFRGTAGKAGALKKKEKNKQVAKMNRVSAKNGKARAKSIQRAAANTAKAQPGGILQCAANVKIQNDSTTEAQPKTGGGTLQAEFSAIDILRQRLHQKIEESRGQGPGKDSEEVRRRREKRKQERERKKRKKKEFLMKKLAEKTAEESTEEEKKCVPAPQPVPSADKPGKDKISLVFNKVEVGEEYKDKETKVKEKKKRRVKGSFTPLTGRNYKQLLTRMEQRKARVEELKEKDEGKAKREEEKMRWSNVLYKAEGLKIKDNEDLLRASLKRKEKRKEQRKKKWTQRSQQVVEKMQQRQDKRRRNIQKRKQNKLEKRKQKARKRGRVLPEDLKKVAM</sequence>
<keyword evidence="6" id="KW-1185">Reference proteome</keyword>
<feature type="compositionally biased region" description="Basic residues" evidence="4">
    <location>
        <begin position="331"/>
        <end position="357"/>
    </location>
</feature>
<accession>A0A6J2W4W9</accession>
<dbReference type="OrthoDB" id="444809at2759"/>
<feature type="compositionally biased region" description="Basic and acidic residues" evidence="4">
    <location>
        <begin position="165"/>
        <end position="186"/>
    </location>
</feature>
<dbReference type="GO" id="GO:0003677">
    <property type="term" value="F:DNA binding"/>
    <property type="evidence" value="ECO:0007669"/>
    <property type="project" value="TreeGrafter"/>
</dbReference>
<feature type="compositionally biased region" description="Basic and acidic residues" evidence="4">
    <location>
        <begin position="358"/>
        <end position="368"/>
    </location>
</feature>
<keyword evidence="3" id="KW-0539">Nucleus</keyword>
<dbReference type="PANTHER" id="PTHR14369">
    <property type="entry name" value="SURFEIT LOCUS PROTEIN 6"/>
    <property type="match status" value="1"/>
</dbReference>
<feature type="region of interest" description="Disordered" evidence="4">
    <location>
        <begin position="219"/>
        <end position="245"/>
    </location>
</feature>
<dbReference type="PANTHER" id="PTHR14369:SF0">
    <property type="entry name" value="SURFEIT LOCUS PROTEIN 6"/>
    <property type="match status" value="1"/>
</dbReference>
<evidence type="ECO:0000256" key="2">
    <source>
        <dbReference type="ARBA" id="ARBA00005904"/>
    </source>
</evidence>
<dbReference type="InterPro" id="IPR007019">
    <property type="entry name" value="SURF6"/>
</dbReference>
<dbReference type="InParanoid" id="A0A6J2W4W9"/>
<evidence type="ECO:0000256" key="4">
    <source>
        <dbReference type="SAM" id="MobiDB-lite"/>
    </source>
</evidence>